<dbReference type="GO" id="GO:1902369">
    <property type="term" value="P:negative regulation of RNA catabolic process"/>
    <property type="evidence" value="ECO:0007669"/>
    <property type="project" value="TreeGrafter"/>
</dbReference>
<dbReference type="InterPro" id="IPR005493">
    <property type="entry name" value="RraA/RraA-like"/>
</dbReference>
<keyword evidence="1 2" id="KW-0963">Cytoplasm</keyword>
<dbReference type="PANTHER" id="PTHR33254">
    <property type="entry name" value="4-HYDROXY-4-METHYL-2-OXOGLUTARATE ALDOLASE 3-RELATED"/>
    <property type="match status" value="1"/>
</dbReference>
<dbReference type="FunFam" id="3.50.30.40:FF:000001">
    <property type="entry name" value="Regulator of ribonuclease activity A"/>
    <property type="match status" value="1"/>
</dbReference>
<dbReference type="CDD" id="cd16841">
    <property type="entry name" value="RraA_family"/>
    <property type="match status" value="1"/>
</dbReference>
<dbReference type="Gene3D" id="3.50.30.40">
    <property type="entry name" value="Ribonuclease E inhibitor RraA/RraA-like"/>
    <property type="match status" value="1"/>
</dbReference>
<dbReference type="HAMAP" id="MF_00471">
    <property type="entry name" value="RraA"/>
    <property type="match status" value="1"/>
</dbReference>
<dbReference type="GO" id="GO:0060698">
    <property type="term" value="F:endoribonuclease inhibitor activity"/>
    <property type="evidence" value="ECO:0007669"/>
    <property type="project" value="UniProtKB-UniRule"/>
</dbReference>
<dbReference type="AlphaFoldDB" id="A0A1B7HZB7"/>
<dbReference type="SUPFAM" id="SSF89562">
    <property type="entry name" value="RraA-like"/>
    <property type="match status" value="1"/>
</dbReference>
<accession>A0A1B7HZB7</accession>
<dbReference type="EMBL" id="LXEP01000021">
    <property type="protein sequence ID" value="OAT21048.1"/>
    <property type="molecule type" value="Genomic_DNA"/>
</dbReference>
<organism evidence="4 5">
    <name type="scientific">Buttiauxella gaviniae ATCC 51604</name>
    <dbReference type="NCBI Taxonomy" id="1354253"/>
    <lineage>
        <taxon>Bacteria</taxon>
        <taxon>Pseudomonadati</taxon>
        <taxon>Pseudomonadota</taxon>
        <taxon>Gammaproteobacteria</taxon>
        <taxon>Enterobacterales</taxon>
        <taxon>Enterobacteriaceae</taxon>
        <taxon>Buttiauxella</taxon>
    </lineage>
</organism>
<name>A0A1B7HZB7_9ENTR</name>
<proteinExistence type="inferred from homology"/>
<sequence>MQQQNLNPMKYDTSELCDIYQEDVNVVEPLFSNFGGRSSFGGQIITVKCFEDNGLLYDLLEQNGRGRVLVIDGGGSVRRALIDAELARLATQNEWEGIVVYGAVRQVDDLEELDIGIQAIAAIPVGSAGVGVGESDVRVNFGGVTFFSGDHLYADNTGIILSEDPLDIE</sequence>
<comment type="subcellular location">
    <subcellularLocation>
        <location evidence="2">Cytoplasm</location>
    </subcellularLocation>
</comment>
<dbReference type="InterPro" id="IPR036704">
    <property type="entry name" value="RraA/RraA-like_sf"/>
</dbReference>
<feature type="binding site" evidence="3">
    <location>
        <position position="105"/>
    </location>
    <ligand>
        <name>substrate</name>
    </ligand>
</feature>
<comment type="function">
    <text evidence="2">Globally modulates RNA abundance by binding to RNase E (Rne) and regulating its endonucleolytic activity. Can modulate Rne action in a substrate-dependent manner by altering the composition of the degradosome. Modulates RNA-binding and helicase activities of the degradosome.</text>
</comment>
<comment type="caution">
    <text evidence="4">The sequence shown here is derived from an EMBL/GenBank/DDBJ whole genome shotgun (WGS) entry which is preliminary data.</text>
</comment>
<protein>
    <recommendedName>
        <fullName evidence="2">Regulator of ribonuclease activity A</fullName>
    </recommendedName>
</protein>
<reference evidence="4 5" key="1">
    <citation type="submission" date="2016-04" db="EMBL/GenBank/DDBJ databases">
        <title>ATOL: Assembling a taxonomically balanced genome-scale reconstruction of the evolutionary history of the Enterobacteriaceae.</title>
        <authorList>
            <person name="Plunkett G.III."/>
            <person name="Neeno-Eckwall E.C."/>
            <person name="Glasner J.D."/>
            <person name="Perna N.T."/>
        </authorList>
    </citation>
    <scope>NUCLEOTIDE SEQUENCE [LARGE SCALE GENOMIC DNA]</scope>
    <source>
        <strain evidence="4 5">ATCC 51604</strain>
    </source>
</reference>
<dbReference type="PATRIC" id="fig|1354253.4.peg.2347"/>
<dbReference type="NCBIfam" id="TIGR02998">
    <property type="entry name" value="RraA_entero"/>
    <property type="match status" value="1"/>
</dbReference>
<dbReference type="InterPro" id="IPR014339">
    <property type="entry name" value="RraA_gpbac"/>
</dbReference>
<evidence type="ECO:0000256" key="3">
    <source>
        <dbReference type="PIRSR" id="PIRSR605493-1"/>
    </source>
</evidence>
<dbReference type="Pfam" id="PF03737">
    <property type="entry name" value="RraA-like"/>
    <property type="match status" value="1"/>
</dbReference>
<gene>
    <name evidence="2" type="primary">rraA</name>
    <name evidence="4" type="ORF">M977_02298</name>
</gene>
<evidence type="ECO:0000256" key="1">
    <source>
        <dbReference type="ARBA" id="ARBA00022490"/>
    </source>
</evidence>
<dbReference type="GO" id="GO:0005829">
    <property type="term" value="C:cytosol"/>
    <property type="evidence" value="ECO:0007669"/>
    <property type="project" value="TreeGrafter"/>
</dbReference>
<dbReference type="Proteomes" id="UP000078504">
    <property type="component" value="Unassembled WGS sequence"/>
</dbReference>
<evidence type="ECO:0000313" key="5">
    <source>
        <dbReference type="Proteomes" id="UP000078504"/>
    </source>
</evidence>
<dbReference type="InterPro" id="IPR010203">
    <property type="entry name" value="RraA"/>
</dbReference>
<evidence type="ECO:0000313" key="4">
    <source>
        <dbReference type="EMBL" id="OAT21048.1"/>
    </source>
</evidence>
<dbReference type="NCBIfam" id="TIGR01935">
    <property type="entry name" value="NOT-MenG"/>
    <property type="match status" value="1"/>
</dbReference>
<dbReference type="GO" id="GO:0019899">
    <property type="term" value="F:enzyme binding"/>
    <property type="evidence" value="ECO:0007669"/>
    <property type="project" value="UniProtKB-UniRule"/>
</dbReference>
<evidence type="ECO:0000256" key="2">
    <source>
        <dbReference type="HAMAP-Rule" id="MF_00471"/>
    </source>
</evidence>
<dbReference type="PANTHER" id="PTHR33254:SF29">
    <property type="entry name" value="REGULATOR OF RIBONUCLEASE ACTIVITY A"/>
    <property type="match status" value="1"/>
</dbReference>
<comment type="subunit">
    <text evidence="2">Homotrimer. Binds to both RNA-binding sites in the C-terminal region of Rne and to RhlB.</text>
</comment>
<comment type="similarity">
    <text evidence="2">Belongs to the RraA family.</text>
</comment>
<dbReference type="NCBIfam" id="NF006875">
    <property type="entry name" value="PRK09372.1"/>
    <property type="match status" value="1"/>
</dbReference>